<evidence type="ECO:0000313" key="2">
    <source>
        <dbReference type="Proteomes" id="UP000192439"/>
    </source>
</evidence>
<name>A0AB33BNI7_MICA7</name>
<sequence>MPESLQERLSWIWWVKCILRYSPAGEGVEGTTPDTEDTKIDRFYGKLS</sequence>
<gene>
    <name evidence="1" type="ORF">BH695_0398</name>
</gene>
<keyword evidence="2" id="KW-1185">Reference proteome</keyword>
<dbReference type="Proteomes" id="UP000192439">
    <property type="component" value="Chromosome"/>
</dbReference>
<accession>A0AB33BNI7</accession>
<proteinExistence type="predicted"/>
<protein>
    <submittedName>
        <fullName evidence="1">Uncharacterized protein</fullName>
    </submittedName>
</protein>
<dbReference type="EMBL" id="CP020771">
    <property type="protein sequence ID" value="ARI79679.1"/>
    <property type="molecule type" value="Genomic_DNA"/>
</dbReference>
<evidence type="ECO:0000313" key="1">
    <source>
        <dbReference type="EMBL" id="ARI79679.1"/>
    </source>
</evidence>
<dbReference type="AlphaFoldDB" id="A0AB33BNI7"/>
<reference evidence="1 2" key="1">
    <citation type="journal article" date="2018" name="Harmful Algae">
        <title>The highly heterogeneous methylated genomes and diverse restriction-modification systems of bloom-forming Microcystis.</title>
        <authorList>
            <person name="Zhao L."/>
            <person name="Song Y."/>
            <person name="Li L."/>
            <person name="Gan N."/>
            <person name="Brand J.J."/>
            <person name="Song L."/>
        </authorList>
    </citation>
    <scope>NUCLEOTIDE SEQUENCE [LARGE SCALE GENOMIC DNA]</scope>
    <source>
        <strain evidence="1 2">PCC 7806SL</strain>
    </source>
</reference>
<organism evidence="1 2">
    <name type="scientific">Microcystis aeruginosa PCC 7806SL</name>
    <dbReference type="NCBI Taxonomy" id="1903187"/>
    <lineage>
        <taxon>Bacteria</taxon>
        <taxon>Bacillati</taxon>
        <taxon>Cyanobacteriota</taxon>
        <taxon>Cyanophyceae</taxon>
        <taxon>Oscillatoriophycideae</taxon>
        <taxon>Chroococcales</taxon>
        <taxon>Microcystaceae</taxon>
        <taxon>Microcystis</taxon>
    </lineage>
</organism>